<dbReference type="EMBL" id="MOAY01000019">
    <property type="protein sequence ID" value="ROM57724.1"/>
    <property type="molecule type" value="Genomic_DNA"/>
</dbReference>
<dbReference type="RefSeq" id="WP_185021838.1">
    <property type="nucleotide sequence ID" value="NZ_MOAY01000019.1"/>
</dbReference>
<dbReference type="Proteomes" id="UP000284656">
    <property type="component" value="Unassembled WGS sequence"/>
</dbReference>
<organism evidence="2 3">
    <name type="scientific">Pseudomonas poae</name>
    <dbReference type="NCBI Taxonomy" id="200451"/>
    <lineage>
        <taxon>Bacteria</taxon>
        <taxon>Pseudomonadati</taxon>
        <taxon>Pseudomonadota</taxon>
        <taxon>Gammaproteobacteria</taxon>
        <taxon>Pseudomonadales</taxon>
        <taxon>Pseudomonadaceae</taxon>
        <taxon>Pseudomonas</taxon>
    </lineage>
</organism>
<dbReference type="InterPro" id="IPR010546">
    <property type="entry name" value="DUF1120"/>
</dbReference>
<evidence type="ECO:0008006" key="4">
    <source>
        <dbReference type="Google" id="ProtNLM"/>
    </source>
</evidence>
<reference evidence="2 3" key="1">
    <citation type="submission" date="2016-10" db="EMBL/GenBank/DDBJ databases">
        <title>Comparative genome analysis of multiple Pseudomonas spp. focuses on biocontrol and plant growth promoting traits.</title>
        <authorList>
            <person name="Tao X.-Y."/>
            <person name="Taylor C.G."/>
        </authorList>
    </citation>
    <scope>NUCLEOTIDE SEQUENCE [LARGE SCALE GENOMIC DNA]</scope>
    <source>
        <strain evidence="2 3">29G9</strain>
    </source>
</reference>
<evidence type="ECO:0000313" key="2">
    <source>
        <dbReference type="EMBL" id="ROM57724.1"/>
    </source>
</evidence>
<accession>A0A423FIH8</accession>
<evidence type="ECO:0000313" key="3">
    <source>
        <dbReference type="Proteomes" id="UP000284656"/>
    </source>
</evidence>
<dbReference type="AlphaFoldDB" id="A0A423FIH8"/>
<protein>
    <recommendedName>
        <fullName evidence="4">DUF1120 domain-containing protein</fullName>
    </recommendedName>
</protein>
<feature type="chain" id="PRO_5019041195" description="DUF1120 domain-containing protein" evidence="1">
    <location>
        <begin position="23"/>
        <end position="212"/>
    </location>
</feature>
<proteinExistence type="predicted"/>
<gene>
    <name evidence="2" type="ORF">BK648_02850</name>
</gene>
<feature type="signal peptide" evidence="1">
    <location>
        <begin position="1"/>
        <end position="22"/>
    </location>
</feature>
<name>A0A423FIH8_9PSED</name>
<sequence>MNTSFLALAGAALLIGCPWASAASNTDLTVTGSITPSACTPSLSNSGAVDLGKISIKDLRPDGWTILWDTMLQLRVSCEAQTRFALVPTDNRPEHTLPANPETYGMGVIDDALVGVYRMHLLRPVVDGKAVNVLGSTDSGQTWTVIPPGWGWVPKTLTAFGDDWWTGAQQPIASKEFTVDLRIRPSIPPTRTLPVEQTLPLDGSATLDLVYL</sequence>
<dbReference type="Pfam" id="PF06551">
    <property type="entry name" value="DUF1120"/>
    <property type="match status" value="1"/>
</dbReference>
<evidence type="ECO:0000256" key="1">
    <source>
        <dbReference type="SAM" id="SignalP"/>
    </source>
</evidence>
<keyword evidence="1" id="KW-0732">Signal</keyword>
<comment type="caution">
    <text evidence="2">The sequence shown here is derived from an EMBL/GenBank/DDBJ whole genome shotgun (WGS) entry which is preliminary data.</text>
</comment>